<dbReference type="RefSeq" id="WP_207681016.1">
    <property type="nucleotide sequence ID" value="NZ_CP061800.1"/>
</dbReference>
<name>A0A975GKG2_9BACT</name>
<evidence type="ECO:0000313" key="1">
    <source>
        <dbReference type="EMBL" id="QTA84597.1"/>
    </source>
</evidence>
<dbReference type="AlphaFoldDB" id="A0A975GKG2"/>
<sequence length="106" mass="12654">MLTNIQVPELLSDVCKEMAITPVGLIQNYVLTQIQGKIHKYEAEDASFRKKYACEFKEFRAKIEGMENEENFEWEDDLMDWEFAVENLTLWRKREKEVRSPHGRIK</sequence>
<dbReference type="KEGG" id="dmm:dnm_005960"/>
<proteinExistence type="predicted"/>
<evidence type="ECO:0000313" key="2">
    <source>
        <dbReference type="Proteomes" id="UP000663722"/>
    </source>
</evidence>
<accession>A0A975GKG2</accession>
<organism evidence="1 2">
    <name type="scientific">Desulfonema magnum</name>
    <dbReference type="NCBI Taxonomy" id="45655"/>
    <lineage>
        <taxon>Bacteria</taxon>
        <taxon>Pseudomonadati</taxon>
        <taxon>Thermodesulfobacteriota</taxon>
        <taxon>Desulfobacteria</taxon>
        <taxon>Desulfobacterales</taxon>
        <taxon>Desulfococcaceae</taxon>
        <taxon>Desulfonema</taxon>
    </lineage>
</organism>
<gene>
    <name evidence="1" type="ORF">dnm_005960</name>
</gene>
<protein>
    <submittedName>
        <fullName evidence="1">Uncharacterized protein</fullName>
    </submittedName>
</protein>
<dbReference type="EMBL" id="CP061800">
    <property type="protein sequence ID" value="QTA84597.1"/>
    <property type="molecule type" value="Genomic_DNA"/>
</dbReference>
<reference evidence="1" key="1">
    <citation type="journal article" date="2021" name="Microb. Physiol.">
        <title>Proteogenomic Insights into the Physiology of Marine, Sulfate-Reducing, Filamentous Desulfonema limicola and Desulfonema magnum.</title>
        <authorList>
            <person name="Schnaars V."/>
            <person name="Wohlbrand L."/>
            <person name="Scheve S."/>
            <person name="Hinrichs C."/>
            <person name="Reinhardt R."/>
            <person name="Rabus R."/>
        </authorList>
    </citation>
    <scope>NUCLEOTIDE SEQUENCE</scope>
    <source>
        <strain evidence="1">4be13</strain>
    </source>
</reference>
<dbReference type="Proteomes" id="UP000663722">
    <property type="component" value="Chromosome"/>
</dbReference>
<keyword evidence="2" id="KW-1185">Reference proteome</keyword>